<evidence type="ECO:0000256" key="6">
    <source>
        <dbReference type="ARBA" id="ARBA00035427"/>
    </source>
</evidence>
<evidence type="ECO:0000259" key="7">
    <source>
        <dbReference type="PROSITE" id="PS00651"/>
    </source>
</evidence>
<dbReference type="PROSITE" id="PS00651">
    <property type="entry name" value="RIBOSOMAL_L9"/>
    <property type="match status" value="1"/>
</dbReference>
<evidence type="ECO:0000256" key="1">
    <source>
        <dbReference type="ARBA" id="ARBA00010605"/>
    </source>
</evidence>
<proteinExistence type="inferred from homology"/>
<evidence type="ECO:0000313" key="9">
    <source>
        <dbReference type="Proteomes" id="UP000028582"/>
    </source>
</evidence>
<dbReference type="Gene3D" id="3.40.5.10">
    <property type="entry name" value="Ribosomal protein L9, N-terminal domain"/>
    <property type="match status" value="1"/>
</dbReference>
<dbReference type="PANTHER" id="PTHR21368">
    <property type="entry name" value="50S RIBOSOMAL PROTEIN L9"/>
    <property type="match status" value="1"/>
</dbReference>
<evidence type="ECO:0000256" key="4">
    <source>
        <dbReference type="ARBA" id="ARBA00022980"/>
    </source>
</evidence>
<dbReference type="Proteomes" id="UP000028582">
    <property type="component" value="Unassembled WGS sequence"/>
</dbReference>
<dbReference type="InterPro" id="IPR036791">
    <property type="entry name" value="Ribosomal_bL9_C_sf"/>
</dbReference>
<evidence type="ECO:0000256" key="5">
    <source>
        <dbReference type="ARBA" id="ARBA00023274"/>
    </source>
</evidence>
<dbReference type="Gene3D" id="3.10.430.100">
    <property type="entry name" value="Ribosomal protein L9, C-terminal domain"/>
    <property type="match status" value="1"/>
</dbReference>
<dbReference type="AlphaFoldDB" id="A0A081A4Z8"/>
<dbReference type="NCBIfam" id="TIGR00158">
    <property type="entry name" value="L9"/>
    <property type="match status" value="1"/>
</dbReference>
<dbReference type="InterPro" id="IPR020069">
    <property type="entry name" value="Ribosomal_bL9_C"/>
</dbReference>
<dbReference type="SUPFAM" id="SSF55658">
    <property type="entry name" value="L9 N-domain-like"/>
    <property type="match status" value="1"/>
</dbReference>
<dbReference type="Pfam" id="PF01281">
    <property type="entry name" value="Ribosomal_L9_N"/>
    <property type="match status" value="1"/>
</dbReference>
<dbReference type="OrthoDB" id="5555409at2759"/>
<dbReference type="EMBL" id="ANJA01001835">
    <property type="protein sequence ID" value="ETO73959.1"/>
    <property type="molecule type" value="Genomic_DNA"/>
</dbReference>
<organism evidence="8 9">
    <name type="scientific">Phytophthora nicotianae P1976</name>
    <dbReference type="NCBI Taxonomy" id="1317066"/>
    <lineage>
        <taxon>Eukaryota</taxon>
        <taxon>Sar</taxon>
        <taxon>Stramenopiles</taxon>
        <taxon>Oomycota</taxon>
        <taxon>Peronosporomycetes</taxon>
        <taxon>Peronosporales</taxon>
        <taxon>Peronosporaceae</taxon>
        <taxon>Phytophthora</taxon>
    </lineage>
</organism>
<keyword evidence="4 8" id="KW-0689">Ribosomal protein</keyword>
<dbReference type="InterPro" id="IPR009027">
    <property type="entry name" value="Ribosomal_bL9/RNase_H1_N"/>
</dbReference>
<keyword evidence="2" id="KW-0699">rRNA-binding</keyword>
<evidence type="ECO:0000256" key="2">
    <source>
        <dbReference type="ARBA" id="ARBA00022730"/>
    </source>
</evidence>
<dbReference type="InterPro" id="IPR000244">
    <property type="entry name" value="Ribosomal_bL9"/>
</dbReference>
<feature type="domain" description="Ribosomal protein L9" evidence="7">
    <location>
        <begin position="133"/>
        <end position="160"/>
    </location>
</feature>
<name>A0A081A4Z8_PHYNI</name>
<comment type="similarity">
    <text evidence="1">Belongs to the bacterial ribosomal protein bL9 family.</text>
</comment>
<dbReference type="GO" id="GO:0005840">
    <property type="term" value="C:ribosome"/>
    <property type="evidence" value="ECO:0007669"/>
    <property type="project" value="UniProtKB-KW"/>
</dbReference>
<dbReference type="InterPro" id="IPR020594">
    <property type="entry name" value="Ribosomal_bL9_bac/chp"/>
</dbReference>
<evidence type="ECO:0000256" key="3">
    <source>
        <dbReference type="ARBA" id="ARBA00022884"/>
    </source>
</evidence>
<comment type="caution">
    <text evidence="8">The sequence shown here is derived from an EMBL/GenBank/DDBJ whole genome shotgun (WGS) entry which is preliminary data.</text>
</comment>
<gene>
    <name evidence="8" type="ORF">F444_10148</name>
</gene>
<sequence length="307" mass="34527">MFNGSLLIFCEQLQKMLRDWDATFLQLLAQHQQLRPCSVDLGVRLADLQEQRQVRLHELGVAASHRLKLLPHIFPVSFVALMLITTGLSKMLARSTTKLVSVMQRPQGIKPLLARSFAHRVNMVLKEDVSNLGFRGDEVSVKAGYARNFLYPEKLAVYATDANREKYKVDKESVDEALLEKEHELEAIIHRLSNIEVVFKRHTAAKTEVKLHSEVNAQNISDMLEKQHGLIVGVARIDLPTPIKTLGEHTVKVRVDDAIEEEYAAGAVVSAAEGEVEAEVEAEGEKKQKKGPSKKKWVSLAIEVERR</sequence>
<reference evidence="8 9" key="1">
    <citation type="submission" date="2013-11" db="EMBL/GenBank/DDBJ databases">
        <title>The Genome Sequence of Phytophthora parasitica P1976.</title>
        <authorList>
            <consortium name="The Broad Institute Genomics Platform"/>
            <person name="Russ C."/>
            <person name="Tyler B."/>
            <person name="Panabieres F."/>
            <person name="Shan W."/>
            <person name="Tripathy S."/>
            <person name="Grunwald N."/>
            <person name="Machado M."/>
            <person name="Johnson C.S."/>
            <person name="Walker B."/>
            <person name="Young S."/>
            <person name="Zeng Q."/>
            <person name="Gargeya S."/>
            <person name="Fitzgerald M."/>
            <person name="Haas B."/>
            <person name="Abouelleil A."/>
            <person name="Allen A.W."/>
            <person name="Alvarado L."/>
            <person name="Arachchi H.M."/>
            <person name="Berlin A.M."/>
            <person name="Chapman S.B."/>
            <person name="Gainer-Dewar J."/>
            <person name="Goldberg J."/>
            <person name="Griggs A."/>
            <person name="Gujja S."/>
            <person name="Hansen M."/>
            <person name="Howarth C."/>
            <person name="Imamovic A."/>
            <person name="Ireland A."/>
            <person name="Larimer J."/>
            <person name="McCowan C."/>
            <person name="Murphy C."/>
            <person name="Pearson M."/>
            <person name="Poon T.W."/>
            <person name="Priest M."/>
            <person name="Roberts A."/>
            <person name="Saif S."/>
            <person name="Shea T."/>
            <person name="Sisk P."/>
            <person name="Sykes S."/>
            <person name="Wortman J."/>
            <person name="Nusbaum C."/>
            <person name="Birren B."/>
        </authorList>
    </citation>
    <scope>NUCLEOTIDE SEQUENCE [LARGE SCALE GENOMIC DNA]</scope>
    <source>
        <strain evidence="8 9">P1976</strain>
    </source>
</reference>
<accession>A0A081A4Z8</accession>
<keyword evidence="5" id="KW-0687">Ribonucleoprotein</keyword>
<dbReference type="Pfam" id="PF03948">
    <property type="entry name" value="Ribosomal_L9_C"/>
    <property type="match status" value="1"/>
</dbReference>
<dbReference type="GO" id="GO:0019843">
    <property type="term" value="F:rRNA binding"/>
    <property type="evidence" value="ECO:0007669"/>
    <property type="project" value="UniProtKB-KW"/>
</dbReference>
<dbReference type="GO" id="GO:0003735">
    <property type="term" value="F:structural constituent of ribosome"/>
    <property type="evidence" value="ECO:0007669"/>
    <property type="project" value="InterPro"/>
</dbReference>
<dbReference type="GO" id="GO:1990904">
    <property type="term" value="C:ribonucleoprotein complex"/>
    <property type="evidence" value="ECO:0007669"/>
    <property type="project" value="UniProtKB-KW"/>
</dbReference>
<evidence type="ECO:0000313" key="8">
    <source>
        <dbReference type="EMBL" id="ETO73959.1"/>
    </source>
</evidence>
<dbReference type="InterPro" id="IPR036935">
    <property type="entry name" value="Ribosomal_bL9_N_sf"/>
</dbReference>
<keyword evidence="3" id="KW-0694">RNA-binding</keyword>
<dbReference type="InterPro" id="IPR020070">
    <property type="entry name" value="Ribosomal_bL9_N"/>
</dbReference>
<dbReference type="SUPFAM" id="SSF55653">
    <property type="entry name" value="Ribosomal protein L9 C-domain"/>
    <property type="match status" value="1"/>
</dbReference>
<protein>
    <recommendedName>
        <fullName evidence="6">50S ribosomal protein L9, chloroplastic</fullName>
    </recommendedName>
</protein>
<dbReference type="GO" id="GO:0006412">
    <property type="term" value="P:translation"/>
    <property type="evidence" value="ECO:0007669"/>
    <property type="project" value="InterPro"/>
</dbReference>
<dbReference type="HAMAP" id="MF_00503">
    <property type="entry name" value="Ribosomal_bL9"/>
    <property type="match status" value="1"/>
</dbReference>